<evidence type="ECO:0008006" key="3">
    <source>
        <dbReference type="Google" id="ProtNLM"/>
    </source>
</evidence>
<dbReference type="InterPro" id="IPR011990">
    <property type="entry name" value="TPR-like_helical_dom_sf"/>
</dbReference>
<proteinExistence type="predicted"/>
<dbReference type="EMBL" id="MNBE01000313">
    <property type="protein sequence ID" value="OKP10586.1"/>
    <property type="molecule type" value="Genomic_DNA"/>
</dbReference>
<protein>
    <recommendedName>
        <fullName evidence="3">TPR repeat-containing protein</fullName>
    </recommendedName>
</protein>
<dbReference type="Proteomes" id="UP000186955">
    <property type="component" value="Unassembled WGS sequence"/>
</dbReference>
<comment type="caution">
    <text evidence="1">The sequence shown here is derived from an EMBL/GenBank/DDBJ whole genome shotgun (WGS) entry which is preliminary data.</text>
</comment>
<dbReference type="Gene3D" id="1.25.40.10">
    <property type="entry name" value="Tetratricopeptide repeat domain"/>
    <property type="match status" value="2"/>
</dbReference>
<evidence type="ECO:0000313" key="1">
    <source>
        <dbReference type="EMBL" id="OKP10586.1"/>
    </source>
</evidence>
<reference evidence="1 2" key="1">
    <citation type="submission" date="2016-10" db="EMBL/GenBank/DDBJ databases">
        <title>Genome sequence of the ascomycete fungus Penicillium subrubescens.</title>
        <authorList>
            <person name="De Vries R.P."/>
            <person name="Peng M."/>
            <person name="Dilokpimol A."/>
            <person name="Hilden K."/>
            <person name="Makela M.R."/>
            <person name="Grigoriev I."/>
            <person name="Riley R."/>
            <person name="Granchi Z."/>
        </authorList>
    </citation>
    <scope>NUCLEOTIDE SEQUENCE [LARGE SCALE GENOMIC DNA]</scope>
    <source>
        <strain evidence="1 2">CBS 132785</strain>
    </source>
</reference>
<dbReference type="InterPro" id="IPR019734">
    <property type="entry name" value="TPR_rpt"/>
</dbReference>
<keyword evidence="2" id="KW-1185">Reference proteome</keyword>
<dbReference type="SUPFAM" id="SSF48452">
    <property type="entry name" value="TPR-like"/>
    <property type="match status" value="2"/>
</dbReference>
<sequence length="773" mass="86993">MADDTTTLKGTDYAYNLGLFERRVTTNSPEAQVWFNRGLIWGYAFNHNEASTCFERAIAHDESFAMAYWGLAWTSGPNYNQPWEAFGPNLENVVQRTYRASRKAMALVDGTTPVERALITAIQARYQSDKPAPMEQYKIQNQAFSDAMEVVYRDFGDDDLDVATLYADSLVTLTPWKLWDLVTGEPIPGTRSIDAKKVLEKALKHKGAKGHPGLLHTYIHLIEMSSTPELGLSPSDHLRYLVPDSGHLCHMPSHLDVLVGDYRAAIQSSQLATRADEKFMQQHGVMNFYTVYRMHNYHTLIYAAMFAGQKAVALDGTDRMENSLPKEVLTTLGMADYAEVFISVRWHVMVRFGMWQEIIERALPDDPVVYSVTTAMALYAKGVAYAATGRVPEAETHRALFIEAAKRIPDTRLDFPNKCIDIVPVASAMLDGEIEYRRGNYTEAFAHLRRSVELDDGLEYSEPWNWMQPARHALAALLLEQNQVEEAAAVYRADLGLDNSVIRARQHLNNVWALQGYHECLVRLGREDEARSIWPQLKVAVALADVPVTSSCFCRTDTENAPKCLTRSRECSYQPSRRGGPRRGIRYAELQQQHRLSSDDQGLPVPSSPSEIDNSFEPLLDNMLGLVTPLAGVHNLDISPDALSDTSGTRQLWGQLTPSADDPFSSVSIPEAEPSAVRSYRSEDDITHSKQPWALLIKAQQTLYASNQMVQRIERITNETPPPDLGTQIKNLDTVISTLMTKSDQYLRYTFDEDGEGLIAENMWRISRIVIYT</sequence>
<dbReference type="PANTHER" id="PTHR45588">
    <property type="entry name" value="TPR DOMAIN-CONTAINING PROTEIN"/>
    <property type="match status" value="1"/>
</dbReference>
<gene>
    <name evidence="1" type="ORF">PENSUB_3889</name>
</gene>
<name>A0A1Q5UDM9_9EURO</name>
<accession>A0A1Q5UDM9</accession>
<dbReference type="PANTHER" id="PTHR45588:SF3">
    <property type="entry name" value="TPR DOMAIN PROTEIN"/>
    <property type="match status" value="1"/>
</dbReference>
<organism evidence="1 2">
    <name type="scientific">Penicillium subrubescens</name>
    <dbReference type="NCBI Taxonomy" id="1316194"/>
    <lineage>
        <taxon>Eukaryota</taxon>
        <taxon>Fungi</taxon>
        <taxon>Dikarya</taxon>
        <taxon>Ascomycota</taxon>
        <taxon>Pezizomycotina</taxon>
        <taxon>Eurotiomycetes</taxon>
        <taxon>Eurotiomycetidae</taxon>
        <taxon>Eurotiales</taxon>
        <taxon>Aspergillaceae</taxon>
        <taxon>Penicillium</taxon>
    </lineage>
</organism>
<dbReference type="STRING" id="1316194.A0A1Q5UDM9"/>
<dbReference type="AlphaFoldDB" id="A0A1Q5UDM9"/>
<evidence type="ECO:0000313" key="2">
    <source>
        <dbReference type="Proteomes" id="UP000186955"/>
    </source>
</evidence>
<dbReference type="SMART" id="SM00028">
    <property type="entry name" value="TPR"/>
    <property type="match status" value="3"/>
</dbReference>